<feature type="non-terminal residue" evidence="7">
    <location>
        <position position="96"/>
    </location>
</feature>
<evidence type="ECO:0000256" key="5">
    <source>
        <dbReference type="PROSITE-ProRule" id="PRU00042"/>
    </source>
</evidence>
<name>A0A4P9ZVE5_9FUNG</name>
<feature type="non-terminal residue" evidence="7">
    <location>
        <position position="1"/>
    </location>
</feature>
<dbReference type="InterPro" id="IPR013087">
    <property type="entry name" value="Znf_C2H2_type"/>
</dbReference>
<feature type="domain" description="C2H2-type" evidence="6">
    <location>
        <begin position="48"/>
        <end position="76"/>
    </location>
</feature>
<keyword evidence="1" id="KW-0479">Metal-binding</keyword>
<gene>
    <name evidence="7" type="ORF">BJ085DRAFT_11419</name>
</gene>
<accession>A0A4P9ZVE5</accession>
<feature type="domain" description="C2H2-type" evidence="6">
    <location>
        <begin position="77"/>
        <end position="96"/>
    </location>
</feature>
<dbReference type="PANTHER" id="PTHR23235">
    <property type="entry name" value="KRUEPPEL-LIKE TRANSCRIPTION FACTOR"/>
    <property type="match status" value="1"/>
</dbReference>
<evidence type="ECO:0000256" key="4">
    <source>
        <dbReference type="ARBA" id="ARBA00022833"/>
    </source>
</evidence>
<reference evidence="8" key="1">
    <citation type="journal article" date="2018" name="Nat. Microbiol.">
        <title>Leveraging single-cell genomics to expand the fungal tree of life.</title>
        <authorList>
            <person name="Ahrendt S.R."/>
            <person name="Quandt C.A."/>
            <person name="Ciobanu D."/>
            <person name="Clum A."/>
            <person name="Salamov A."/>
            <person name="Andreopoulos B."/>
            <person name="Cheng J.F."/>
            <person name="Woyke T."/>
            <person name="Pelin A."/>
            <person name="Henrissat B."/>
            <person name="Reynolds N.K."/>
            <person name="Benny G.L."/>
            <person name="Smith M.E."/>
            <person name="James T.Y."/>
            <person name="Grigoriev I.V."/>
        </authorList>
    </citation>
    <scope>NUCLEOTIDE SEQUENCE [LARGE SCALE GENOMIC DNA]</scope>
    <source>
        <strain evidence="8">RSA 468</strain>
    </source>
</reference>
<dbReference type="GO" id="GO:0000981">
    <property type="term" value="F:DNA-binding transcription factor activity, RNA polymerase II-specific"/>
    <property type="evidence" value="ECO:0007669"/>
    <property type="project" value="TreeGrafter"/>
</dbReference>
<dbReference type="InterPro" id="IPR036236">
    <property type="entry name" value="Znf_C2H2_sf"/>
</dbReference>
<dbReference type="SMART" id="SM00355">
    <property type="entry name" value="ZnF_C2H2"/>
    <property type="match status" value="3"/>
</dbReference>
<evidence type="ECO:0000256" key="2">
    <source>
        <dbReference type="ARBA" id="ARBA00022737"/>
    </source>
</evidence>
<evidence type="ECO:0000259" key="6">
    <source>
        <dbReference type="PROSITE" id="PS50157"/>
    </source>
</evidence>
<dbReference type="Proteomes" id="UP000268162">
    <property type="component" value="Unassembled WGS sequence"/>
</dbReference>
<organism evidence="7 8">
    <name type="scientific">Dimargaris cristalligena</name>
    <dbReference type="NCBI Taxonomy" id="215637"/>
    <lineage>
        <taxon>Eukaryota</taxon>
        <taxon>Fungi</taxon>
        <taxon>Fungi incertae sedis</taxon>
        <taxon>Zoopagomycota</taxon>
        <taxon>Kickxellomycotina</taxon>
        <taxon>Dimargaritomycetes</taxon>
        <taxon>Dimargaritales</taxon>
        <taxon>Dimargaritaceae</taxon>
        <taxon>Dimargaris</taxon>
    </lineage>
</organism>
<evidence type="ECO:0000313" key="8">
    <source>
        <dbReference type="Proteomes" id="UP000268162"/>
    </source>
</evidence>
<dbReference type="PROSITE" id="PS00028">
    <property type="entry name" value="ZINC_FINGER_C2H2_1"/>
    <property type="match status" value="1"/>
</dbReference>
<evidence type="ECO:0000256" key="1">
    <source>
        <dbReference type="ARBA" id="ARBA00022723"/>
    </source>
</evidence>
<keyword evidence="2" id="KW-0677">Repeat</keyword>
<dbReference type="Pfam" id="PF00096">
    <property type="entry name" value="zf-C2H2"/>
    <property type="match status" value="3"/>
</dbReference>
<evidence type="ECO:0000256" key="3">
    <source>
        <dbReference type="ARBA" id="ARBA00022771"/>
    </source>
</evidence>
<proteinExistence type="predicted"/>
<dbReference type="EMBL" id="ML002576">
    <property type="protein sequence ID" value="RKP36901.1"/>
    <property type="molecule type" value="Genomic_DNA"/>
</dbReference>
<keyword evidence="4" id="KW-0862">Zinc</keyword>
<dbReference type="PROSITE" id="PS50157">
    <property type="entry name" value="ZINC_FINGER_C2H2_2"/>
    <property type="match status" value="2"/>
</dbReference>
<dbReference type="FunFam" id="3.30.160.60:FF:000688">
    <property type="entry name" value="zinc finger protein 197 isoform X1"/>
    <property type="match status" value="1"/>
</dbReference>
<dbReference type="PANTHER" id="PTHR23235:SF120">
    <property type="entry name" value="KRUPPEL-LIKE FACTOR 15"/>
    <property type="match status" value="1"/>
</dbReference>
<keyword evidence="8" id="KW-1185">Reference proteome</keyword>
<sequence length="96" mass="11277">STSPPPSGKRSDKRRFPCHFEGCTFVSARAYNLRTHEQTHYPNQARVFRCDQCSKAFSRRHDLARHKSSLHQGERQYECSHCNKSFSRNDALQRHL</sequence>
<dbReference type="GO" id="GO:0000978">
    <property type="term" value="F:RNA polymerase II cis-regulatory region sequence-specific DNA binding"/>
    <property type="evidence" value="ECO:0007669"/>
    <property type="project" value="TreeGrafter"/>
</dbReference>
<keyword evidence="3 5" id="KW-0863">Zinc-finger</keyword>
<dbReference type="GO" id="GO:0008270">
    <property type="term" value="F:zinc ion binding"/>
    <property type="evidence" value="ECO:0007669"/>
    <property type="project" value="UniProtKB-KW"/>
</dbReference>
<protein>
    <recommendedName>
        <fullName evidence="6">C2H2-type domain-containing protein</fullName>
    </recommendedName>
</protein>
<dbReference type="Gene3D" id="3.30.160.60">
    <property type="entry name" value="Classic Zinc Finger"/>
    <property type="match status" value="3"/>
</dbReference>
<evidence type="ECO:0000313" key="7">
    <source>
        <dbReference type="EMBL" id="RKP36901.1"/>
    </source>
</evidence>
<dbReference type="AlphaFoldDB" id="A0A4P9ZVE5"/>
<dbReference type="STRING" id="215637.A0A4P9ZVE5"/>
<dbReference type="SUPFAM" id="SSF57667">
    <property type="entry name" value="beta-beta-alpha zinc fingers"/>
    <property type="match status" value="2"/>
</dbReference>